<reference evidence="1 2" key="1">
    <citation type="journal article" date="2021" name="Elife">
        <title>Chloroplast acquisition without the gene transfer in kleptoplastic sea slugs, Plakobranchus ocellatus.</title>
        <authorList>
            <person name="Maeda T."/>
            <person name="Takahashi S."/>
            <person name="Yoshida T."/>
            <person name="Shimamura S."/>
            <person name="Takaki Y."/>
            <person name="Nagai Y."/>
            <person name="Toyoda A."/>
            <person name="Suzuki Y."/>
            <person name="Arimoto A."/>
            <person name="Ishii H."/>
            <person name="Satoh N."/>
            <person name="Nishiyama T."/>
            <person name="Hasebe M."/>
            <person name="Maruyama T."/>
            <person name="Minagawa J."/>
            <person name="Obokata J."/>
            <person name="Shigenobu S."/>
        </authorList>
    </citation>
    <scope>NUCLEOTIDE SEQUENCE [LARGE SCALE GENOMIC DNA]</scope>
</reference>
<evidence type="ECO:0000313" key="2">
    <source>
        <dbReference type="Proteomes" id="UP000735302"/>
    </source>
</evidence>
<dbReference type="EMBL" id="BLXT01003660">
    <property type="protein sequence ID" value="GFO02919.1"/>
    <property type="molecule type" value="Genomic_DNA"/>
</dbReference>
<gene>
    <name evidence="1" type="ORF">PoB_002942400</name>
</gene>
<name>A0AAV4A8X2_9GAST</name>
<sequence length="113" mass="12652">MHSSNSWLTFRWRMRRITKFSKTPAPSVAILFTFSVKRRLHLCDTLGIILIIPGCSVEIYFRDACFAPENVDDMMASAKAYTHGYLARGYCTGSPPPALIFGTLCHKAFACKG</sequence>
<evidence type="ECO:0000313" key="1">
    <source>
        <dbReference type="EMBL" id="GFO02919.1"/>
    </source>
</evidence>
<dbReference type="AlphaFoldDB" id="A0AAV4A8X2"/>
<organism evidence="1 2">
    <name type="scientific">Plakobranchus ocellatus</name>
    <dbReference type="NCBI Taxonomy" id="259542"/>
    <lineage>
        <taxon>Eukaryota</taxon>
        <taxon>Metazoa</taxon>
        <taxon>Spiralia</taxon>
        <taxon>Lophotrochozoa</taxon>
        <taxon>Mollusca</taxon>
        <taxon>Gastropoda</taxon>
        <taxon>Heterobranchia</taxon>
        <taxon>Euthyneura</taxon>
        <taxon>Panpulmonata</taxon>
        <taxon>Sacoglossa</taxon>
        <taxon>Placobranchoidea</taxon>
        <taxon>Plakobranchidae</taxon>
        <taxon>Plakobranchus</taxon>
    </lineage>
</organism>
<accession>A0AAV4A8X2</accession>
<keyword evidence="2" id="KW-1185">Reference proteome</keyword>
<protein>
    <submittedName>
        <fullName evidence="1">Uncharacterized protein</fullName>
    </submittedName>
</protein>
<proteinExistence type="predicted"/>
<dbReference type="Proteomes" id="UP000735302">
    <property type="component" value="Unassembled WGS sequence"/>
</dbReference>
<comment type="caution">
    <text evidence="1">The sequence shown here is derived from an EMBL/GenBank/DDBJ whole genome shotgun (WGS) entry which is preliminary data.</text>
</comment>